<feature type="non-terminal residue" evidence="1">
    <location>
        <position position="1"/>
    </location>
</feature>
<comment type="caution">
    <text evidence="1">The sequence shown here is derived from an EMBL/GenBank/DDBJ whole genome shotgun (WGS) entry which is preliminary data.</text>
</comment>
<dbReference type="AlphaFoldDB" id="A0A7J6TJ79"/>
<name>A0A7J6TJ79_PEROL</name>
<protein>
    <submittedName>
        <fullName evidence="1">Uncharacterized protein</fullName>
    </submittedName>
</protein>
<proteinExistence type="predicted"/>
<dbReference type="EMBL" id="JABANM010006794">
    <property type="protein sequence ID" value="KAF4745359.1"/>
    <property type="molecule type" value="Genomic_DNA"/>
</dbReference>
<evidence type="ECO:0000313" key="2">
    <source>
        <dbReference type="Proteomes" id="UP000574390"/>
    </source>
</evidence>
<evidence type="ECO:0000313" key="1">
    <source>
        <dbReference type="EMBL" id="KAF4745359.1"/>
    </source>
</evidence>
<sequence length="158" mass="17163">PCVPAAIDAAALVKNDFIDCRPPVLAVILDEREPQKDEDDAWPSSWGGGGGGGVGDGGVVRAAGLLWSLKAQILSDHVEEYLETYESVIGGGLGLSSEQPSESLHSRVQRLWNLRFKVDTENSRFADRLVDCMVTYNWNLDWDGASRATPDDDTMLTA</sequence>
<reference evidence="1 2" key="1">
    <citation type="submission" date="2020-04" db="EMBL/GenBank/DDBJ databases">
        <title>Perkinsus olseni comparative genomics.</title>
        <authorList>
            <person name="Bogema D.R."/>
        </authorList>
    </citation>
    <scope>NUCLEOTIDE SEQUENCE [LARGE SCALE GENOMIC DNA]</scope>
    <source>
        <strain evidence="1">ATCC PRA-205</strain>
    </source>
</reference>
<accession>A0A7J6TJ79</accession>
<dbReference type="Proteomes" id="UP000574390">
    <property type="component" value="Unassembled WGS sequence"/>
</dbReference>
<organism evidence="1 2">
    <name type="scientific">Perkinsus olseni</name>
    <name type="common">Perkinsus atlanticus</name>
    <dbReference type="NCBI Taxonomy" id="32597"/>
    <lineage>
        <taxon>Eukaryota</taxon>
        <taxon>Sar</taxon>
        <taxon>Alveolata</taxon>
        <taxon>Perkinsozoa</taxon>
        <taxon>Perkinsea</taxon>
        <taxon>Perkinsida</taxon>
        <taxon>Perkinsidae</taxon>
        <taxon>Perkinsus</taxon>
    </lineage>
</organism>
<gene>
    <name evidence="1" type="ORF">FOZ62_032082</name>
</gene>